<reference evidence="2" key="1">
    <citation type="submission" date="2018-06" db="EMBL/GenBank/DDBJ databases">
        <authorList>
            <person name="Zhirakovskaya E."/>
        </authorList>
    </citation>
    <scope>NUCLEOTIDE SEQUENCE</scope>
</reference>
<dbReference type="InterPro" id="IPR030395">
    <property type="entry name" value="GP_PDE_dom"/>
</dbReference>
<dbReference type="AlphaFoldDB" id="A0A3B0U7P1"/>
<keyword evidence="2" id="KW-0378">Hydrolase</keyword>
<dbReference type="PROSITE" id="PS51704">
    <property type="entry name" value="GP_PDE"/>
    <property type="match status" value="2"/>
</dbReference>
<dbReference type="InterPro" id="IPR017946">
    <property type="entry name" value="PLC-like_Pdiesterase_TIM-brl"/>
</dbReference>
<proteinExistence type="predicted"/>
<gene>
    <name evidence="2" type="ORF">MNBD_ALPHA12-1892</name>
</gene>
<protein>
    <submittedName>
        <fullName evidence="2">Glycerophosphoryl diester phosphodiesterase</fullName>
        <ecNumber evidence="2">3.1.4.46</ecNumber>
    </submittedName>
</protein>
<accession>A0A3B0U7P1</accession>
<evidence type="ECO:0000259" key="1">
    <source>
        <dbReference type="PROSITE" id="PS51704"/>
    </source>
</evidence>
<dbReference type="Pfam" id="PF03009">
    <property type="entry name" value="GDPD"/>
    <property type="match status" value="2"/>
</dbReference>
<organism evidence="2">
    <name type="scientific">hydrothermal vent metagenome</name>
    <dbReference type="NCBI Taxonomy" id="652676"/>
    <lineage>
        <taxon>unclassified sequences</taxon>
        <taxon>metagenomes</taxon>
        <taxon>ecological metagenomes</taxon>
    </lineage>
</organism>
<dbReference type="GO" id="GO:0006629">
    <property type="term" value="P:lipid metabolic process"/>
    <property type="evidence" value="ECO:0007669"/>
    <property type="project" value="InterPro"/>
</dbReference>
<evidence type="ECO:0000313" key="2">
    <source>
        <dbReference type="EMBL" id="VAW21507.1"/>
    </source>
</evidence>
<feature type="domain" description="GP-PDE" evidence="1">
    <location>
        <begin position="257"/>
        <end position="504"/>
    </location>
</feature>
<dbReference type="GO" id="GO:0008889">
    <property type="term" value="F:glycerophosphodiester phosphodiesterase activity"/>
    <property type="evidence" value="ECO:0007669"/>
    <property type="project" value="UniProtKB-EC"/>
</dbReference>
<dbReference type="SUPFAM" id="SSF51695">
    <property type="entry name" value="PLC-like phosphodiesterases"/>
    <property type="match status" value="2"/>
</dbReference>
<sequence length="504" mass="56161">MTLTKDWLKRFAWPETLISGHKLAIAHRGASDYAPENTLKSFKIAADLCAEMWELDVRLSADGVCVVSHDDNLSRVAGSDLSISQSSWAQISAVKLPEGQHVPRLEEVIGLAKKTGCGLYIEIKGQGAGIAAWQLLQEADFRFACLGSFVVEWVGELREKGCEYPLSVLVPVNADPLEYLRGVAVDIVHICWRNASPAPDQLLSDDLLKSLDEYQIVLWDEDRLEVLKGLWDKKVMGICSDRPELLKPYRPDPDQPIDIVCHRGANKIAPENTLAAARICIDQGFQYVELDVRTTSDGELVVIHDPDLERTTNGSGPVIDKTLAQIKALDAGSWFRQGASGARVPTLDQYLELAAGRSGLYVEVKQANAEAVLKVIKAHKMLDKCFFWSADIAVLVGLRQLHPEIALMAPRWVFSSVAVAAKVYGAQIVEFDVEQDDLEEISQCRALGVRAMLYSRRSDWDELASYQKYKPDMVNLDYPDRFKIIASYPLVHRHFQAMAKARDS</sequence>
<dbReference type="PANTHER" id="PTHR46211">
    <property type="entry name" value="GLYCEROPHOSPHORYL DIESTER PHOSPHODIESTERASE"/>
    <property type="match status" value="1"/>
</dbReference>
<dbReference type="EC" id="3.1.4.46" evidence="2"/>
<name>A0A3B0U7P1_9ZZZZ</name>
<dbReference type="Gene3D" id="3.20.20.190">
    <property type="entry name" value="Phosphatidylinositol (PI) phosphodiesterase"/>
    <property type="match status" value="2"/>
</dbReference>
<dbReference type="CDD" id="cd08566">
    <property type="entry name" value="GDPD_AtGDE_like"/>
    <property type="match status" value="1"/>
</dbReference>
<dbReference type="PANTHER" id="PTHR46211:SF1">
    <property type="entry name" value="GLYCEROPHOSPHODIESTER PHOSPHODIESTERASE, CYTOPLASMIC"/>
    <property type="match status" value="1"/>
</dbReference>
<dbReference type="EMBL" id="UOEO01000172">
    <property type="protein sequence ID" value="VAW21507.1"/>
    <property type="molecule type" value="Genomic_DNA"/>
</dbReference>
<feature type="domain" description="GP-PDE" evidence="1">
    <location>
        <begin position="22"/>
        <end position="250"/>
    </location>
</feature>